<reference evidence="4 5" key="1">
    <citation type="submission" date="2020-08" db="EMBL/GenBank/DDBJ databases">
        <title>novel species in genus Corynebacterium.</title>
        <authorList>
            <person name="Zhang G."/>
        </authorList>
    </citation>
    <scope>NUCLEOTIDE SEQUENCE [LARGE SCALE GENOMIC DNA]</scope>
    <source>
        <strain evidence="3">Zg-917</strain>
        <strain evidence="4 5">zg-917</strain>
    </source>
</reference>
<gene>
    <name evidence="2" type="ORF">H7348_00970</name>
    <name evidence="3" type="ORF">IAU68_08230</name>
</gene>
<accession>A0A7H0JXB7</accession>
<dbReference type="AlphaFoldDB" id="A0A7H0JXB7"/>
<evidence type="ECO:0000313" key="2">
    <source>
        <dbReference type="EMBL" id="MBC3177888.1"/>
    </source>
</evidence>
<dbReference type="EMBL" id="CP061032">
    <property type="protein sequence ID" value="QNP89683.1"/>
    <property type="molecule type" value="Genomic_DNA"/>
</dbReference>
<sequence length="228" mass="25201">MYGTLLVLTVVGAVFAVRYTADAESTPEELPQPARPFNPAPADPANVAASVRPHLIENLQVGTTKTGVMARGDITEQAVADPTEFAGHVSRLLEQNCLDTLTLTTPDGMRLNFWGFCFATIPEQTIYDFVRFAATEEADAVSFAKFPAQKGVQYAKLTWMDADSTGKDPRALKRTWNRLQRPEEIDRLTFYGYYPDEVVAMTNDAVDGKKTESSPAGEAFNEKWGLKR</sequence>
<evidence type="ECO:0000256" key="1">
    <source>
        <dbReference type="SAM" id="MobiDB-lite"/>
    </source>
</evidence>
<feature type="region of interest" description="Disordered" evidence="1">
    <location>
        <begin position="206"/>
        <end position="228"/>
    </location>
</feature>
<evidence type="ECO:0000313" key="3">
    <source>
        <dbReference type="EMBL" id="QNP89683.1"/>
    </source>
</evidence>
<protein>
    <submittedName>
        <fullName evidence="3">Uncharacterized protein</fullName>
    </submittedName>
</protein>
<dbReference type="RefSeq" id="WP_171192825.1">
    <property type="nucleotide sequence ID" value="NZ_CP061032.1"/>
</dbReference>
<organism evidence="3 4">
    <name type="scientific">Corynebacterium lujinxingii</name>
    <dbReference type="NCBI Taxonomy" id="2763010"/>
    <lineage>
        <taxon>Bacteria</taxon>
        <taxon>Bacillati</taxon>
        <taxon>Actinomycetota</taxon>
        <taxon>Actinomycetes</taxon>
        <taxon>Mycobacteriales</taxon>
        <taxon>Corynebacteriaceae</taxon>
        <taxon>Corynebacterium</taxon>
    </lineage>
</organism>
<dbReference type="Proteomes" id="UP000642876">
    <property type="component" value="Unassembled WGS sequence"/>
</dbReference>
<evidence type="ECO:0000313" key="5">
    <source>
        <dbReference type="Proteomes" id="UP000642876"/>
    </source>
</evidence>
<keyword evidence="5" id="KW-1185">Reference proteome</keyword>
<evidence type="ECO:0000313" key="4">
    <source>
        <dbReference type="Proteomes" id="UP000516235"/>
    </source>
</evidence>
<dbReference type="EMBL" id="JACMYE010000001">
    <property type="protein sequence ID" value="MBC3177888.1"/>
    <property type="molecule type" value="Genomic_DNA"/>
</dbReference>
<dbReference type="Proteomes" id="UP000516235">
    <property type="component" value="Chromosome"/>
</dbReference>
<name>A0A7H0JXB7_9CORY</name>
<dbReference type="KEGG" id="cluj:IAU68_08230"/>
<proteinExistence type="predicted"/>